<dbReference type="InParanoid" id="A0A059B1C3"/>
<evidence type="ECO:0000313" key="2">
    <source>
        <dbReference type="EMBL" id="KCW59430.1"/>
    </source>
</evidence>
<reference evidence="2" key="1">
    <citation type="submission" date="2013-07" db="EMBL/GenBank/DDBJ databases">
        <title>The genome of Eucalyptus grandis.</title>
        <authorList>
            <person name="Schmutz J."/>
            <person name="Hayes R."/>
            <person name="Myburg A."/>
            <person name="Tuskan G."/>
            <person name="Grattapaglia D."/>
            <person name="Rokhsar D.S."/>
        </authorList>
    </citation>
    <scope>NUCLEOTIDE SEQUENCE</scope>
    <source>
        <tissue evidence="2">Leaf extractions</tissue>
    </source>
</reference>
<organism evidence="2">
    <name type="scientific">Eucalyptus grandis</name>
    <name type="common">Flooded gum</name>
    <dbReference type="NCBI Taxonomy" id="71139"/>
    <lineage>
        <taxon>Eukaryota</taxon>
        <taxon>Viridiplantae</taxon>
        <taxon>Streptophyta</taxon>
        <taxon>Embryophyta</taxon>
        <taxon>Tracheophyta</taxon>
        <taxon>Spermatophyta</taxon>
        <taxon>Magnoliopsida</taxon>
        <taxon>eudicotyledons</taxon>
        <taxon>Gunneridae</taxon>
        <taxon>Pentapetalae</taxon>
        <taxon>rosids</taxon>
        <taxon>malvids</taxon>
        <taxon>Myrtales</taxon>
        <taxon>Myrtaceae</taxon>
        <taxon>Myrtoideae</taxon>
        <taxon>Eucalypteae</taxon>
        <taxon>Eucalyptus</taxon>
    </lineage>
</organism>
<dbReference type="EMBL" id="KK198760">
    <property type="protein sequence ID" value="KCW59430.1"/>
    <property type="molecule type" value="Genomic_DNA"/>
</dbReference>
<sequence length="78" mass="8710">MAQNLNEKQGHASSTKDPPTNGNGGGTGERKLRFLTSCPNWKAEVREHMPLWIFKLIFFLRVHSLSSRTTGSLNLVEA</sequence>
<name>A0A059B1C3_EUCGR</name>
<feature type="region of interest" description="Disordered" evidence="1">
    <location>
        <begin position="1"/>
        <end position="31"/>
    </location>
</feature>
<proteinExistence type="predicted"/>
<protein>
    <submittedName>
        <fullName evidence="2">Uncharacterized protein</fullName>
    </submittedName>
</protein>
<evidence type="ECO:0000256" key="1">
    <source>
        <dbReference type="SAM" id="MobiDB-lite"/>
    </source>
</evidence>
<dbReference type="AlphaFoldDB" id="A0A059B1C3"/>
<dbReference type="Gramene" id="KCW59430">
    <property type="protein sequence ID" value="KCW59430"/>
    <property type="gene ID" value="EUGRSUZ_H02156"/>
</dbReference>
<feature type="compositionally biased region" description="Polar residues" evidence="1">
    <location>
        <begin position="1"/>
        <end position="17"/>
    </location>
</feature>
<accession>A0A059B1C3</accession>
<gene>
    <name evidence="2" type="ORF">EUGRSUZ_H02156</name>
</gene>